<dbReference type="InterPro" id="IPR002156">
    <property type="entry name" value="RNaseH_domain"/>
</dbReference>
<dbReference type="CDD" id="cd06222">
    <property type="entry name" value="RNase_H_like"/>
    <property type="match status" value="1"/>
</dbReference>
<gene>
    <name evidence="3" type="primary">LOC130467519</name>
</gene>
<feature type="domain" description="RNase H type-1" evidence="1">
    <location>
        <begin position="2"/>
        <end position="111"/>
    </location>
</feature>
<dbReference type="InterPro" id="IPR012337">
    <property type="entry name" value="RNaseH-like_sf"/>
</dbReference>
<evidence type="ECO:0000313" key="2">
    <source>
        <dbReference type="Proteomes" id="UP000813463"/>
    </source>
</evidence>
<dbReference type="PANTHER" id="PTHR47074:SF21">
    <property type="entry name" value="RNASE H TYPE-1 DOMAIN-CONTAINING PROTEIN"/>
    <property type="match status" value="1"/>
</dbReference>
<keyword evidence="2" id="KW-1185">Reference proteome</keyword>
<organism evidence="2 3">
    <name type="scientific">Spinacia oleracea</name>
    <name type="common">Spinach</name>
    <dbReference type="NCBI Taxonomy" id="3562"/>
    <lineage>
        <taxon>Eukaryota</taxon>
        <taxon>Viridiplantae</taxon>
        <taxon>Streptophyta</taxon>
        <taxon>Embryophyta</taxon>
        <taxon>Tracheophyta</taxon>
        <taxon>Spermatophyta</taxon>
        <taxon>Magnoliopsida</taxon>
        <taxon>eudicotyledons</taxon>
        <taxon>Gunneridae</taxon>
        <taxon>Pentapetalae</taxon>
        <taxon>Caryophyllales</taxon>
        <taxon>Chenopodiaceae</taxon>
        <taxon>Chenopodioideae</taxon>
        <taxon>Anserineae</taxon>
        <taxon>Spinacia</taxon>
    </lineage>
</organism>
<evidence type="ECO:0000313" key="3">
    <source>
        <dbReference type="RefSeq" id="XP_056692024.1"/>
    </source>
</evidence>
<accession>A0ABM3R8U6</accession>
<dbReference type="Gene3D" id="3.30.420.10">
    <property type="entry name" value="Ribonuclease H-like superfamily/Ribonuclease H"/>
    <property type="match status" value="1"/>
</dbReference>
<dbReference type="Proteomes" id="UP000813463">
    <property type="component" value="Chromosome 2"/>
</dbReference>
<protein>
    <recommendedName>
        <fullName evidence="1">RNase H type-1 domain-containing protein</fullName>
    </recommendedName>
</protein>
<dbReference type="InterPro" id="IPR052929">
    <property type="entry name" value="RNase_H-like_EbsB-rel"/>
</dbReference>
<proteinExistence type="predicted"/>
<dbReference type="Pfam" id="PF13456">
    <property type="entry name" value="RVT_3"/>
    <property type="match status" value="1"/>
</dbReference>
<dbReference type="InterPro" id="IPR044730">
    <property type="entry name" value="RNase_H-like_dom_plant"/>
</dbReference>
<dbReference type="InterPro" id="IPR036397">
    <property type="entry name" value="RNaseH_sf"/>
</dbReference>
<name>A0ABM3R8U6_SPIOL</name>
<dbReference type="RefSeq" id="XP_056692024.1">
    <property type="nucleotide sequence ID" value="XM_056836046.1"/>
</dbReference>
<evidence type="ECO:0000259" key="1">
    <source>
        <dbReference type="Pfam" id="PF13456"/>
    </source>
</evidence>
<reference evidence="3" key="2">
    <citation type="submission" date="2025-08" db="UniProtKB">
        <authorList>
            <consortium name="RefSeq"/>
        </authorList>
    </citation>
    <scope>IDENTIFICATION</scope>
    <source>
        <tissue evidence="3">Leaf</tissue>
    </source>
</reference>
<dbReference type="SUPFAM" id="SSF53098">
    <property type="entry name" value="Ribonuclease H-like"/>
    <property type="match status" value="1"/>
</dbReference>
<reference evidence="2" key="1">
    <citation type="journal article" date="2021" name="Nat. Commun.">
        <title>Genomic analyses provide insights into spinach domestication and the genetic basis of agronomic traits.</title>
        <authorList>
            <person name="Cai X."/>
            <person name="Sun X."/>
            <person name="Xu C."/>
            <person name="Sun H."/>
            <person name="Wang X."/>
            <person name="Ge C."/>
            <person name="Zhang Z."/>
            <person name="Wang Q."/>
            <person name="Fei Z."/>
            <person name="Jiao C."/>
            <person name="Wang Q."/>
        </authorList>
    </citation>
    <scope>NUCLEOTIDE SEQUENCE [LARGE SCALE GENOMIC DNA]</scope>
    <source>
        <strain evidence="2">cv. Varoflay</strain>
    </source>
</reference>
<dbReference type="GeneID" id="130467519"/>
<dbReference type="PANTHER" id="PTHR47074">
    <property type="entry name" value="BNAC02G40300D PROTEIN"/>
    <property type="match status" value="1"/>
</dbReference>
<sequence>MGGMGMVVRDSVEDVVMSAGNNVKIPATTHTTEAIAALFGLQYAYVIGFRNIIMETDCLALVNILLEKTKDNIEAHMNVNDALLLSRKFDACCFNFAKCSCNKMAHSFAKASLDFEEVIMDVSLPSSLSWNTCDRHASFLGVDTCLSNYK</sequence>